<name>A0AA88VQN5_9ASTE</name>
<evidence type="ECO:0000259" key="1">
    <source>
        <dbReference type="Pfam" id="PF03171"/>
    </source>
</evidence>
<dbReference type="Gene3D" id="2.60.120.330">
    <property type="entry name" value="B-lactam Antibiotic, Isopenicillin N Synthase, Chain"/>
    <property type="match status" value="1"/>
</dbReference>
<reference evidence="2" key="1">
    <citation type="submission" date="2022-12" db="EMBL/GenBank/DDBJ databases">
        <title>Draft genome assemblies for two species of Escallonia (Escalloniales).</title>
        <authorList>
            <person name="Chanderbali A."/>
            <person name="Dervinis C."/>
            <person name="Anghel I."/>
            <person name="Soltis D."/>
            <person name="Soltis P."/>
            <person name="Zapata F."/>
        </authorList>
    </citation>
    <scope>NUCLEOTIDE SEQUENCE</scope>
    <source>
        <strain evidence="2">UCBG64.0493</strain>
        <tissue evidence="2">Leaf</tissue>
    </source>
</reference>
<proteinExistence type="predicted"/>
<dbReference type="AlphaFoldDB" id="A0AA88VQN5"/>
<evidence type="ECO:0000313" key="2">
    <source>
        <dbReference type="EMBL" id="KAK3013541.1"/>
    </source>
</evidence>
<accession>A0AA88VQN5</accession>
<feature type="domain" description="Isopenicillin N synthase-like Fe(2+) 2OG dioxygenase" evidence="1">
    <location>
        <begin position="14"/>
        <end position="86"/>
    </location>
</feature>
<evidence type="ECO:0000313" key="3">
    <source>
        <dbReference type="Proteomes" id="UP001188597"/>
    </source>
</evidence>
<dbReference type="InterPro" id="IPR044861">
    <property type="entry name" value="IPNS-like_FE2OG_OXY"/>
</dbReference>
<sequence>MGLKSDLFDERPCQLRINKYDFTPEMDHLGCRLTQTGDFLPYCRRMKLLGAGLEVMDKKSGEFIPIDPLPGMLLVNLGDIATMSEGAIDRGA</sequence>
<gene>
    <name evidence="2" type="ORF">RJ639_008364</name>
</gene>
<dbReference type="Pfam" id="PF03171">
    <property type="entry name" value="2OG-FeII_Oxy"/>
    <property type="match status" value="1"/>
</dbReference>
<dbReference type="EMBL" id="JAVXUP010001291">
    <property type="protein sequence ID" value="KAK3013541.1"/>
    <property type="molecule type" value="Genomic_DNA"/>
</dbReference>
<dbReference type="SUPFAM" id="SSF51197">
    <property type="entry name" value="Clavaminate synthase-like"/>
    <property type="match status" value="1"/>
</dbReference>
<keyword evidence="3" id="KW-1185">Reference proteome</keyword>
<protein>
    <recommendedName>
        <fullName evidence="1">Isopenicillin N synthase-like Fe(2+) 2OG dioxygenase domain-containing protein</fullName>
    </recommendedName>
</protein>
<dbReference type="Proteomes" id="UP001188597">
    <property type="component" value="Unassembled WGS sequence"/>
</dbReference>
<comment type="caution">
    <text evidence="2">The sequence shown here is derived from an EMBL/GenBank/DDBJ whole genome shotgun (WGS) entry which is preliminary data.</text>
</comment>
<organism evidence="2 3">
    <name type="scientific">Escallonia herrerae</name>
    <dbReference type="NCBI Taxonomy" id="1293975"/>
    <lineage>
        <taxon>Eukaryota</taxon>
        <taxon>Viridiplantae</taxon>
        <taxon>Streptophyta</taxon>
        <taxon>Embryophyta</taxon>
        <taxon>Tracheophyta</taxon>
        <taxon>Spermatophyta</taxon>
        <taxon>Magnoliopsida</taxon>
        <taxon>eudicotyledons</taxon>
        <taxon>Gunneridae</taxon>
        <taxon>Pentapetalae</taxon>
        <taxon>asterids</taxon>
        <taxon>campanulids</taxon>
        <taxon>Escalloniales</taxon>
        <taxon>Escalloniaceae</taxon>
        <taxon>Escallonia</taxon>
    </lineage>
</organism>
<dbReference type="InterPro" id="IPR027443">
    <property type="entry name" value="IPNS-like_sf"/>
</dbReference>